<sequence length="247" mass="26398">MPDWGSTISLTDFAASSSDSPDPFLPPASLKYVVSKGLSRLTEAHSAGLSPLAPIGGGKRYVPFRPRKTRTHLLQKAAMRAYRSRRHYRSFRDSAFRLETIPEDHELTAAISTPSTSTTPSTDIRVIIPPFSCISHKGPPTPPARTNDPSVDDSKGTKGGWGGGGDLVSETGVEWAKVTLRVVIVCCLLVGLLMVLLPNAWRLVPSLTPSAADRSFMRVSLAFLEQHAGVEGVGEVAGLKALRGPGS</sequence>
<dbReference type="VEuPathDB" id="CryptoDB:Vbra_3494"/>
<dbReference type="InParanoid" id="A0A0G4H0N9"/>
<dbReference type="Proteomes" id="UP000041254">
    <property type="component" value="Unassembled WGS sequence"/>
</dbReference>
<keyword evidence="4" id="KW-1185">Reference proteome</keyword>
<organism evidence="3 4">
    <name type="scientific">Vitrella brassicaformis (strain CCMP3155)</name>
    <dbReference type="NCBI Taxonomy" id="1169540"/>
    <lineage>
        <taxon>Eukaryota</taxon>
        <taxon>Sar</taxon>
        <taxon>Alveolata</taxon>
        <taxon>Colpodellida</taxon>
        <taxon>Vitrellaceae</taxon>
        <taxon>Vitrella</taxon>
    </lineage>
</organism>
<evidence type="ECO:0000313" key="3">
    <source>
        <dbReference type="EMBL" id="CEM36901.1"/>
    </source>
</evidence>
<proteinExistence type="predicted"/>
<accession>A0A0G4H0N9</accession>
<dbReference type="AlphaFoldDB" id="A0A0G4H0N9"/>
<feature type="region of interest" description="Disordered" evidence="1">
    <location>
        <begin position="136"/>
        <end position="163"/>
    </location>
</feature>
<keyword evidence="2" id="KW-1133">Transmembrane helix</keyword>
<gene>
    <name evidence="3" type="ORF">Vbra_3494</name>
</gene>
<evidence type="ECO:0000313" key="4">
    <source>
        <dbReference type="Proteomes" id="UP000041254"/>
    </source>
</evidence>
<evidence type="ECO:0000256" key="1">
    <source>
        <dbReference type="SAM" id="MobiDB-lite"/>
    </source>
</evidence>
<reference evidence="3 4" key="1">
    <citation type="submission" date="2014-11" db="EMBL/GenBank/DDBJ databases">
        <authorList>
            <person name="Zhu J."/>
            <person name="Qi W."/>
            <person name="Song R."/>
        </authorList>
    </citation>
    <scope>NUCLEOTIDE SEQUENCE [LARGE SCALE GENOMIC DNA]</scope>
</reference>
<protein>
    <submittedName>
        <fullName evidence="3">Uncharacterized protein</fullName>
    </submittedName>
</protein>
<keyword evidence="2" id="KW-0812">Transmembrane</keyword>
<feature type="transmembrane region" description="Helical" evidence="2">
    <location>
        <begin position="178"/>
        <end position="197"/>
    </location>
</feature>
<keyword evidence="2" id="KW-0472">Membrane</keyword>
<dbReference type="EMBL" id="CDMY01000908">
    <property type="protein sequence ID" value="CEM36901.1"/>
    <property type="molecule type" value="Genomic_DNA"/>
</dbReference>
<evidence type="ECO:0000256" key="2">
    <source>
        <dbReference type="SAM" id="Phobius"/>
    </source>
</evidence>
<name>A0A0G4H0N9_VITBC</name>